<sequence length="99" mass="10928">MTTGTTSRAPAGDWLVVPVPALERGWRWGRIVEQLDGPGPARFRVRWVGNDRDSVVVPPAGYRIESAGRWPTPPSSAIGLWPHPEEHGNDRPDAPEQMP</sequence>
<dbReference type="Proteomes" id="UP000505377">
    <property type="component" value="Chromosome"/>
</dbReference>
<dbReference type="RefSeq" id="WP_172163753.1">
    <property type="nucleotide sequence ID" value="NZ_CP053564.1"/>
</dbReference>
<evidence type="ECO:0000256" key="1">
    <source>
        <dbReference type="SAM" id="MobiDB-lite"/>
    </source>
</evidence>
<dbReference type="EMBL" id="CP053564">
    <property type="protein sequence ID" value="QJY48984.1"/>
    <property type="molecule type" value="Genomic_DNA"/>
</dbReference>
<evidence type="ECO:0000313" key="3">
    <source>
        <dbReference type="EMBL" id="QJY48984.1"/>
    </source>
</evidence>
<organism evidence="3 4">
    <name type="scientific">Pseudonocardia broussonetiae</name>
    <dbReference type="NCBI Taxonomy" id="2736640"/>
    <lineage>
        <taxon>Bacteria</taxon>
        <taxon>Bacillati</taxon>
        <taxon>Actinomycetota</taxon>
        <taxon>Actinomycetes</taxon>
        <taxon>Pseudonocardiales</taxon>
        <taxon>Pseudonocardiaceae</taxon>
        <taxon>Pseudonocardia</taxon>
    </lineage>
</organism>
<dbReference type="AlphaFoldDB" id="A0A6M6JLI0"/>
<keyword evidence="4" id="KW-1185">Reference proteome</keyword>
<gene>
    <name evidence="3" type="ORF">HOP40_27035</name>
</gene>
<name>A0A6M6JLI0_9PSEU</name>
<feature type="compositionally biased region" description="Basic and acidic residues" evidence="1">
    <location>
        <begin position="83"/>
        <end position="99"/>
    </location>
</feature>
<proteinExistence type="predicted"/>
<dbReference type="KEGG" id="pbro:HOP40_27035"/>
<accession>A0A6M6JLI0</accession>
<feature type="region of interest" description="Disordered" evidence="1">
    <location>
        <begin position="67"/>
        <end position="99"/>
    </location>
</feature>
<dbReference type="InterPro" id="IPR015035">
    <property type="entry name" value="DUF1918"/>
</dbReference>
<evidence type="ECO:0000313" key="4">
    <source>
        <dbReference type="Proteomes" id="UP000505377"/>
    </source>
</evidence>
<dbReference type="Pfam" id="PF08940">
    <property type="entry name" value="DUF1918"/>
    <property type="match status" value="1"/>
</dbReference>
<protein>
    <submittedName>
        <fullName evidence="3">DUF1918 domain-containing protein</fullName>
    </submittedName>
</protein>
<dbReference type="SUPFAM" id="SSF50118">
    <property type="entry name" value="Cell growth inhibitor/plasmid maintenance toxic component"/>
    <property type="match status" value="1"/>
</dbReference>
<dbReference type="Gene3D" id="2.30.30.440">
    <property type="entry name" value="Domain of unknown function DUF1918"/>
    <property type="match status" value="1"/>
</dbReference>
<feature type="domain" description="DUF1918" evidence="2">
    <location>
        <begin position="8"/>
        <end position="60"/>
    </location>
</feature>
<evidence type="ECO:0000259" key="2">
    <source>
        <dbReference type="Pfam" id="PF08940"/>
    </source>
</evidence>
<reference evidence="3 4" key="1">
    <citation type="submission" date="2020-05" db="EMBL/GenBank/DDBJ databases">
        <authorList>
            <person name="Mo P."/>
        </authorList>
    </citation>
    <scope>NUCLEOTIDE SEQUENCE [LARGE SCALE GENOMIC DNA]</scope>
    <source>
        <strain evidence="3 4">Gen01</strain>
    </source>
</reference>